<accession>A0A7C5KBW6</accession>
<dbReference type="Gene3D" id="3.10.690.10">
    <property type="entry name" value="Bifunctional nuclease domain"/>
    <property type="match status" value="1"/>
</dbReference>
<dbReference type="AlphaFoldDB" id="A0A7C5KBW6"/>
<dbReference type="InterPro" id="IPR003729">
    <property type="entry name" value="Bi_nuclease_dom"/>
</dbReference>
<dbReference type="PANTHER" id="PTHR15160:SF1">
    <property type="entry name" value="VON HIPPEL-LINDAU DISEASE TUMOR SUPPRESSOR"/>
    <property type="match status" value="1"/>
</dbReference>
<proteinExistence type="predicted"/>
<dbReference type="Pfam" id="PF02577">
    <property type="entry name" value="BFN_dom"/>
    <property type="match status" value="1"/>
</dbReference>
<sequence>MRLATELVEVKVLGVTIDPTNNQTVVILKEIDSDRVLPIWVGPFEAGAIAMAIEKIKPPRPIAYDLISDIMQVFDLNVVKVIIESLKDGVFYAQIVISQNDREEYLDCRPSDSIAIAVRLLAPIYVKRDLFESSSVSFVRKEIDDEEEETKKFKDFIKNLKPSDFKWH</sequence>
<comment type="caution">
    <text evidence="2">The sequence shown here is derived from an EMBL/GenBank/DDBJ whole genome shotgun (WGS) entry which is preliminary data.</text>
</comment>
<evidence type="ECO:0000259" key="1">
    <source>
        <dbReference type="PROSITE" id="PS51658"/>
    </source>
</evidence>
<gene>
    <name evidence="2" type="ORF">ENL70_04665</name>
</gene>
<dbReference type="InterPro" id="IPR036104">
    <property type="entry name" value="BFN_sf"/>
</dbReference>
<dbReference type="SUPFAM" id="SSF103256">
    <property type="entry name" value="Hypothetical protein TM0160"/>
    <property type="match status" value="1"/>
</dbReference>
<reference evidence="2" key="1">
    <citation type="journal article" date="2020" name="mSystems">
        <title>Genome- and Community-Level Interaction Insights into Carbon Utilization and Element Cycling Functions of Hydrothermarchaeota in Hydrothermal Sediment.</title>
        <authorList>
            <person name="Zhou Z."/>
            <person name="Liu Y."/>
            <person name="Xu W."/>
            <person name="Pan J."/>
            <person name="Luo Z.H."/>
            <person name="Li M."/>
        </authorList>
    </citation>
    <scope>NUCLEOTIDE SEQUENCE [LARGE SCALE GENOMIC DNA]</scope>
    <source>
        <strain evidence="2">SpSt-1019</strain>
    </source>
</reference>
<dbReference type="PROSITE" id="PS51658">
    <property type="entry name" value="BFN"/>
    <property type="match status" value="1"/>
</dbReference>
<dbReference type="EMBL" id="DRUY01000156">
    <property type="protein sequence ID" value="HHI65821.1"/>
    <property type="molecule type" value="Genomic_DNA"/>
</dbReference>
<dbReference type="GO" id="GO:0004518">
    <property type="term" value="F:nuclease activity"/>
    <property type="evidence" value="ECO:0007669"/>
    <property type="project" value="InterPro"/>
</dbReference>
<evidence type="ECO:0000313" key="2">
    <source>
        <dbReference type="EMBL" id="HHI65821.1"/>
    </source>
</evidence>
<protein>
    <submittedName>
        <fullName evidence="2">Bifunctional nuclease family protein</fullName>
    </submittedName>
</protein>
<dbReference type="PANTHER" id="PTHR15160">
    <property type="entry name" value="VON HIPPEL-LINDAU PROTEIN"/>
    <property type="match status" value="1"/>
</dbReference>
<name>A0A7C5KBW6_9BACT</name>
<feature type="domain" description="BFN" evidence="1">
    <location>
        <begin position="7"/>
        <end position="138"/>
    </location>
</feature>
<organism evidence="2">
    <name type="scientific">Thermodesulfobium narugense</name>
    <dbReference type="NCBI Taxonomy" id="184064"/>
    <lineage>
        <taxon>Bacteria</taxon>
        <taxon>Pseudomonadati</taxon>
        <taxon>Thermodesulfobiota</taxon>
        <taxon>Thermodesulfobiia</taxon>
        <taxon>Thermodesulfobiales</taxon>
        <taxon>Thermodesulfobiaceae</taxon>
        <taxon>Thermodesulfobium</taxon>
    </lineage>
</organism>